<protein>
    <submittedName>
        <fullName evidence="1">Uncharacterized protein</fullName>
    </submittedName>
</protein>
<accession>A0ABX1N6H9</accession>
<proteinExistence type="predicted"/>
<evidence type="ECO:0000313" key="2">
    <source>
        <dbReference type="Proteomes" id="UP000601990"/>
    </source>
</evidence>
<organism evidence="1 2">
    <name type="scientific">Aromatoleum buckelii</name>
    <dbReference type="NCBI Taxonomy" id="200254"/>
    <lineage>
        <taxon>Bacteria</taxon>
        <taxon>Pseudomonadati</taxon>
        <taxon>Pseudomonadota</taxon>
        <taxon>Betaproteobacteria</taxon>
        <taxon>Rhodocyclales</taxon>
        <taxon>Rhodocyclaceae</taxon>
        <taxon>Aromatoleum</taxon>
    </lineage>
</organism>
<sequence>MSYIIAFVSFEESNKKFPVQCFRTDIKLGDKVVVRRTDGKLRFATIEHLKYLNWDCNGRIECRKDESTLNADGDIVLPNDCPLIYGISTADVFVKELKSIGWVPVKSRQRMYRTVLANLNASNIAYIFVRKNGLDIQILPRPNIIQIKPYTVYDKSLTEGKVVRHSLAHTTFNLFEGVLRFSNSFLSNGEDLERYFVPQGFTDRRTEELKNQAKQRESERNHYDFGDIGDYPDDMYMGYHMK</sequence>
<name>A0ABX1N6H9_9RHOO</name>
<keyword evidence="2" id="KW-1185">Reference proteome</keyword>
<gene>
    <name evidence="1" type="ORF">GO608_16175</name>
</gene>
<dbReference type="Proteomes" id="UP000601990">
    <property type="component" value="Unassembled WGS sequence"/>
</dbReference>
<reference evidence="1" key="1">
    <citation type="submission" date="2019-12" db="EMBL/GenBank/DDBJ databases">
        <title>Comparative genomics gives insights into the taxonomy of the Azoarcus-Aromatoleum group and reveals separate origins of nif in the plant-associated Azoarcus and non-plant-associated Aromatoleum sub-groups.</title>
        <authorList>
            <person name="Lafos M."/>
            <person name="Maluk M."/>
            <person name="Batista M."/>
            <person name="Junghare M."/>
            <person name="Carmona M."/>
            <person name="Faoro H."/>
            <person name="Cruz L.M."/>
            <person name="Battistoni F."/>
            <person name="De Souza E."/>
            <person name="Pedrosa F."/>
            <person name="Chen W.-M."/>
            <person name="Poole P.S."/>
            <person name="Dixon R.A."/>
            <person name="James E.K."/>
        </authorList>
    </citation>
    <scope>NUCLEOTIDE SEQUENCE</scope>
    <source>
        <strain evidence="1">U120</strain>
    </source>
</reference>
<dbReference type="EMBL" id="WTVH01000038">
    <property type="protein sequence ID" value="NMF94855.1"/>
    <property type="molecule type" value="Genomic_DNA"/>
</dbReference>
<comment type="caution">
    <text evidence="1">The sequence shown here is derived from an EMBL/GenBank/DDBJ whole genome shotgun (WGS) entry which is preliminary data.</text>
</comment>
<evidence type="ECO:0000313" key="1">
    <source>
        <dbReference type="EMBL" id="NMF94855.1"/>
    </source>
</evidence>